<dbReference type="EMBL" id="JBJHZX010000008">
    <property type="protein sequence ID" value="MFL0195334.1"/>
    <property type="molecule type" value="Genomic_DNA"/>
</dbReference>
<proteinExistence type="predicted"/>
<accession>A0ABW8SH18</accession>
<comment type="caution">
    <text evidence="1">The sequence shown here is derived from an EMBL/GenBank/DDBJ whole genome shotgun (WGS) entry which is preliminary data.</text>
</comment>
<dbReference type="Pfam" id="PF09388">
    <property type="entry name" value="SpoOE-like"/>
    <property type="match status" value="1"/>
</dbReference>
<protein>
    <submittedName>
        <fullName evidence="1">Spo0E family sporulation regulatory protein-aspartic acid phosphatase</fullName>
    </submittedName>
</protein>
<dbReference type="SUPFAM" id="SSF140500">
    <property type="entry name" value="BAS1536-like"/>
    <property type="match status" value="1"/>
</dbReference>
<evidence type="ECO:0000313" key="1">
    <source>
        <dbReference type="EMBL" id="MFL0195334.1"/>
    </source>
</evidence>
<dbReference type="Gene3D" id="4.10.280.10">
    <property type="entry name" value="Helix-loop-helix DNA-binding domain"/>
    <property type="match status" value="1"/>
</dbReference>
<dbReference type="InterPro" id="IPR018540">
    <property type="entry name" value="Spo0E-like"/>
</dbReference>
<sequence length="52" mass="6096">MKRVLEKLRDDLNTMLDSGKFTDEEILYVSQKLDKLIVSYYKLNLSNNLESA</sequence>
<keyword evidence="2" id="KW-1185">Reference proteome</keyword>
<dbReference type="RefSeq" id="WP_406791453.1">
    <property type="nucleotide sequence ID" value="NZ_JBJHZX010000008.1"/>
</dbReference>
<evidence type="ECO:0000313" key="2">
    <source>
        <dbReference type="Proteomes" id="UP001623660"/>
    </source>
</evidence>
<reference evidence="1 2" key="1">
    <citation type="submission" date="2024-11" db="EMBL/GenBank/DDBJ databases">
        <authorList>
            <person name="Heng Y.C."/>
            <person name="Lim A.C.H."/>
            <person name="Lee J.K.Y."/>
            <person name="Kittelmann S."/>
        </authorList>
    </citation>
    <scope>NUCLEOTIDE SEQUENCE [LARGE SCALE GENOMIC DNA]</scope>
    <source>
        <strain evidence="1 2">WILCCON 0269</strain>
    </source>
</reference>
<dbReference type="InterPro" id="IPR037208">
    <property type="entry name" value="Spo0E-like_sf"/>
</dbReference>
<dbReference type="InterPro" id="IPR036638">
    <property type="entry name" value="HLH_DNA-bd_sf"/>
</dbReference>
<name>A0ABW8SH18_9CLOT</name>
<organism evidence="1 2">
    <name type="scientific">Candidatus Clostridium eludens</name>
    <dbReference type="NCBI Taxonomy" id="3381663"/>
    <lineage>
        <taxon>Bacteria</taxon>
        <taxon>Bacillati</taxon>
        <taxon>Bacillota</taxon>
        <taxon>Clostridia</taxon>
        <taxon>Eubacteriales</taxon>
        <taxon>Clostridiaceae</taxon>
        <taxon>Clostridium</taxon>
    </lineage>
</organism>
<gene>
    <name evidence="1" type="ORF">ACJDU8_07110</name>
</gene>
<dbReference type="Proteomes" id="UP001623660">
    <property type="component" value="Unassembled WGS sequence"/>
</dbReference>